<evidence type="ECO:0000313" key="1">
    <source>
        <dbReference type="EMBL" id="MBY28890.1"/>
    </source>
</evidence>
<organism evidence="1">
    <name type="scientific">Schizaphis graminum</name>
    <name type="common">Green bug aphid</name>
    <dbReference type="NCBI Taxonomy" id="13262"/>
    <lineage>
        <taxon>Eukaryota</taxon>
        <taxon>Metazoa</taxon>
        <taxon>Ecdysozoa</taxon>
        <taxon>Arthropoda</taxon>
        <taxon>Hexapoda</taxon>
        <taxon>Insecta</taxon>
        <taxon>Pterygota</taxon>
        <taxon>Neoptera</taxon>
        <taxon>Paraneoptera</taxon>
        <taxon>Hemiptera</taxon>
        <taxon>Sternorrhyncha</taxon>
        <taxon>Aphidomorpha</taxon>
        <taxon>Aphidoidea</taxon>
        <taxon>Aphididae</taxon>
        <taxon>Aphidini</taxon>
        <taxon>Schizaphis</taxon>
    </lineage>
</organism>
<reference evidence="1" key="1">
    <citation type="submission" date="2018-04" db="EMBL/GenBank/DDBJ databases">
        <title>Transcriptome of Schizaphis graminum biotype I.</title>
        <authorList>
            <person name="Scully E.D."/>
            <person name="Geib S.M."/>
            <person name="Palmer N.A."/>
            <person name="Koch K."/>
            <person name="Bradshaw J."/>
            <person name="Heng-Moss T."/>
            <person name="Sarath G."/>
        </authorList>
    </citation>
    <scope>NUCLEOTIDE SEQUENCE</scope>
</reference>
<gene>
    <name evidence="1" type="ORF">g.33821</name>
</gene>
<protein>
    <submittedName>
        <fullName evidence="1">Uncharacterized protein</fullName>
    </submittedName>
</protein>
<accession>A0A2S2PHH3</accession>
<name>A0A2S2PHH3_SCHGA</name>
<dbReference type="AlphaFoldDB" id="A0A2S2PHH3"/>
<sequence length="123" mass="14549">MFTIVCFSPLIEKRRKITFETHATIIGNMYRFYDTYYILVFVEVRDKKSTLRTMENLIESNRGKQQLILDHFKFRIGSSNKDLFVGGVQLKTVQQKFIQMKIIQLLTIQIHHITTMVNIPAKH</sequence>
<dbReference type="EMBL" id="GGMR01016271">
    <property type="protein sequence ID" value="MBY28890.1"/>
    <property type="molecule type" value="Transcribed_RNA"/>
</dbReference>
<proteinExistence type="predicted"/>